<keyword evidence="4" id="KW-1185">Reference proteome</keyword>
<dbReference type="Proteomes" id="UP001166286">
    <property type="component" value="Unassembled WGS sequence"/>
</dbReference>
<accession>A0AA39QTL1</accession>
<dbReference type="PANTHER" id="PTHR33112:SF10">
    <property type="entry name" value="TOL"/>
    <property type="match status" value="1"/>
</dbReference>
<gene>
    <name evidence="3" type="ORF">JMJ35_008301</name>
</gene>
<feature type="compositionally biased region" description="Basic and acidic residues" evidence="1">
    <location>
        <begin position="8"/>
        <end position="20"/>
    </location>
</feature>
<evidence type="ECO:0000313" key="3">
    <source>
        <dbReference type="EMBL" id="KAK0508930.1"/>
    </source>
</evidence>
<feature type="region of interest" description="Disordered" evidence="1">
    <location>
        <begin position="1"/>
        <end position="20"/>
    </location>
</feature>
<evidence type="ECO:0000259" key="2">
    <source>
        <dbReference type="Pfam" id="PF06985"/>
    </source>
</evidence>
<dbReference type="AlphaFoldDB" id="A0AA39QTL1"/>
<dbReference type="Pfam" id="PF06985">
    <property type="entry name" value="HET"/>
    <property type="match status" value="1"/>
</dbReference>
<evidence type="ECO:0000313" key="4">
    <source>
        <dbReference type="Proteomes" id="UP001166286"/>
    </source>
</evidence>
<feature type="domain" description="Heterokaryon incompatibility" evidence="2">
    <location>
        <begin position="244"/>
        <end position="391"/>
    </location>
</feature>
<sequence length="697" mass="78685">MTTAEVSHGMESKKRKQETQEAAKSGFWDAGFARRGTAAARNADDVCPLCSGCRSLLIRPACDVNTQQGASSLTDPQWVVRRSLSEVSSAAMNGCTTCNLVIAAQTTICQHTTAVDQLHSFKLALYWQDDTGVFDRIEVTPVDHMNRDLSLNGRLNGIRLTLEDAHEDKAIHYPSPLHTNSELCRSIATRWLSDCITSHAECREQQTSANWLPSRLIDVRLNGDSQQPRLLITSEFKSASKNSYVTLSHRWASTNVMKLVSSNIDSFRQCIPLESLSSTFLDAIRVTRALGLRYLWIDSLCIMQDSLADWEAESAEMASIYRNGVLNIAATGSSVNGGGLFQERNTHWVTPSKIHIQYKGHDKIYSASLDALWGKYINRATLNRRAWVFQERLLSPRTLHFAPQLFWECRRLQACETYPEGMPSREYFSEELDGSRSPMSLKNWYEEFKGMEFWVDVIRSYGRCSITMASDRLVAIAGLTQSLQPLLNDEYLAGLWKTDLPYNLVWSVWNIEGEVQLPDNNIYPSWSWAALVYTSATIEDLLIYADCRVKTLVSVLDVYAEPLGSNPSSALRSYLQLMGNIGRVFSLANTYRKGEWIDGHYSFATHLDLGSSSIDDESLYCLPLLIRKENPGPKDWPTITHCLLLKRLKPGASEYTRVGLLKVSLDLEDTLPPEIRWIAEYARSERCSEDLITLTIY</sequence>
<evidence type="ECO:0000256" key="1">
    <source>
        <dbReference type="SAM" id="MobiDB-lite"/>
    </source>
</evidence>
<proteinExistence type="predicted"/>
<protein>
    <recommendedName>
        <fullName evidence="2">Heterokaryon incompatibility domain-containing protein</fullName>
    </recommendedName>
</protein>
<name>A0AA39QTL1_9LECA</name>
<dbReference type="PANTHER" id="PTHR33112">
    <property type="entry name" value="DOMAIN PROTEIN, PUTATIVE-RELATED"/>
    <property type="match status" value="1"/>
</dbReference>
<dbReference type="EMBL" id="JAFEKC020000019">
    <property type="protein sequence ID" value="KAK0508930.1"/>
    <property type="molecule type" value="Genomic_DNA"/>
</dbReference>
<dbReference type="InterPro" id="IPR010730">
    <property type="entry name" value="HET"/>
</dbReference>
<reference evidence="3" key="1">
    <citation type="submission" date="2023-03" db="EMBL/GenBank/DDBJ databases">
        <title>Complete genome of Cladonia borealis.</title>
        <authorList>
            <person name="Park H."/>
        </authorList>
    </citation>
    <scope>NUCLEOTIDE SEQUENCE</scope>
    <source>
        <strain evidence="3">ANT050790</strain>
    </source>
</reference>
<comment type="caution">
    <text evidence="3">The sequence shown here is derived from an EMBL/GenBank/DDBJ whole genome shotgun (WGS) entry which is preliminary data.</text>
</comment>
<organism evidence="3 4">
    <name type="scientific">Cladonia borealis</name>
    <dbReference type="NCBI Taxonomy" id="184061"/>
    <lineage>
        <taxon>Eukaryota</taxon>
        <taxon>Fungi</taxon>
        <taxon>Dikarya</taxon>
        <taxon>Ascomycota</taxon>
        <taxon>Pezizomycotina</taxon>
        <taxon>Lecanoromycetes</taxon>
        <taxon>OSLEUM clade</taxon>
        <taxon>Lecanoromycetidae</taxon>
        <taxon>Lecanorales</taxon>
        <taxon>Lecanorineae</taxon>
        <taxon>Cladoniaceae</taxon>
        <taxon>Cladonia</taxon>
    </lineage>
</organism>